<protein>
    <submittedName>
        <fullName evidence="1">Uncharacterized protein</fullName>
    </submittedName>
</protein>
<organism evidence="1 2">
    <name type="scientific">Bacillus phage Stahl</name>
    <dbReference type="NCBI Taxonomy" id="1610832"/>
    <lineage>
        <taxon>Viruses</taxon>
        <taxon>Duplodnaviria</taxon>
        <taxon>Heunggongvirae</taxon>
        <taxon>Uroviricota</taxon>
        <taxon>Caudoviricetes</taxon>
        <taxon>Slashvirus</taxon>
        <taxon>Slashvirus stahl</taxon>
    </lineage>
</organism>
<name>A0A0E3JQ52_9CAUD</name>
<evidence type="ECO:0000313" key="2">
    <source>
        <dbReference type="Proteomes" id="UP000033015"/>
    </source>
</evidence>
<dbReference type="OrthoDB" id="14796at10239"/>
<dbReference type="Proteomes" id="UP000033015">
    <property type="component" value="Segment"/>
</dbReference>
<dbReference type="RefSeq" id="YP_009203641.1">
    <property type="nucleotide sequence ID" value="NC_028856.1"/>
</dbReference>
<dbReference type="GeneID" id="26647840"/>
<reference evidence="1 2" key="1">
    <citation type="journal article" date="2015" name="Genome Announc.">
        <title>Complete Genome Sequence of Bacillus megaterium Siphophage Stahl.</title>
        <authorList>
            <person name="Brizendine A.M."/>
            <person name="Rousseau S."/>
            <person name="Hernandez A.C."/>
            <person name="Kuty Everett G.F."/>
        </authorList>
    </citation>
    <scope>NUCLEOTIDE SEQUENCE [LARGE SCALE GENOMIC DNA]</scope>
</reference>
<evidence type="ECO:0000313" key="1">
    <source>
        <dbReference type="EMBL" id="AKA61465.1"/>
    </source>
</evidence>
<sequence length="130" mass="14967">MAENKEIVLINNSGQLFTINFMGAFPINKWANPGGKYYLSEKEYDFVKANYSHILGKQLVHEGEEGETYNQIDEVSADAFFTMHHTKQKAAIKEMSDEKLQELLGYADLNEINKKIVKEIEEQYLQNEGE</sequence>
<gene>
    <name evidence="1" type="ORF">CPT_Stahl37</name>
</gene>
<proteinExistence type="predicted"/>
<dbReference type="EMBL" id="KP696447">
    <property type="protein sequence ID" value="AKA61465.1"/>
    <property type="molecule type" value="Genomic_DNA"/>
</dbReference>
<keyword evidence="2" id="KW-1185">Reference proteome</keyword>
<dbReference type="KEGG" id="vg:26647840"/>
<reference evidence="2" key="2">
    <citation type="submission" date="2015-01" db="EMBL/GenBank/DDBJ databases">
        <title>Complete Genome of Bacillus megaterium Siphophage Stahl.</title>
        <authorList>
            <person name="Brizendine A.M."/>
            <person name="Rousseau S."/>
            <person name="Hernandez A.C."/>
            <person name="Everett G.F.K."/>
        </authorList>
    </citation>
    <scope>NUCLEOTIDE SEQUENCE [LARGE SCALE GENOMIC DNA]</scope>
</reference>
<accession>A0A0E3JQ52</accession>